<feature type="region of interest" description="Disordered" evidence="1">
    <location>
        <begin position="35"/>
        <end position="70"/>
    </location>
</feature>
<protein>
    <submittedName>
        <fullName evidence="2">Uncharacterized protein</fullName>
    </submittedName>
</protein>
<dbReference type="GeneID" id="109398552"/>
<evidence type="ECO:0000313" key="3">
    <source>
        <dbReference type="Proteomes" id="UP000069940"/>
    </source>
</evidence>
<evidence type="ECO:0000313" key="2">
    <source>
        <dbReference type="EnsemblMetazoa" id="AALFPA23_017487.P25513"/>
    </source>
</evidence>
<feature type="compositionally biased region" description="Polar residues" evidence="1">
    <location>
        <begin position="88"/>
        <end position="111"/>
    </location>
</feature>
<dbReference type="RefSeq" id="XP_062705163.1">
    <property type="nucleotide sequence ID" value="XM_062849179.1"/>
</dbReference>
<feature type="region of interest" description="Disordered" evidence="1">
    <location>
        <begin position="88"/>
        <end position="127"/>
    </location>
</feature>
<feature type="region of interest" description="Disordered" evidence="1">
    <location>
        <begin position="1"/>
        <end position="23"/>
    </location>
</feature>
<proteinExistence type="predicted"/>
<name>A0ABM1ZDJ7_AEDAL</name>
<dbReference type="Proteomes" id="UP000069940">
    <property type="component" value="Unassembled WGS sequence"/>
</dbReference>
<evidence type="ECO:0000256" key="1">
    <source>
        <dbReference type="SAM" id="MobiDB-lite"/>
    </source>
</evidence>
<reference evidence="3" key="1">
    <citation type="journal article" date="2015" name="Proc. Natl. Acad. Sci. U.S.A.">
        <title>Genome sequence of the Asian Tiger mosquito, Aedes albopictus, reveals insights into its biology, genetics, and evolution.</title>
        <authorList>
            <person name="Chen X.G."/>
            <person name="Jiang X."/>
            <person name="Gu J."/>
            <person name="Xu M."/>
            <person name="Wu Y."/>
            <person name="Deng Y."/>
            <person name="Zhang C."/>
            <person name="Bonizzoni M."/>
            <person name="Dermauw W."/>
            <person name="Vontas J."/>
            <person name="Armbruster P."/>
            <person name="Huang X."/>
            <person name="Yang Y."/>
            <person name="Zhang H."/>
            <person name="He W."/>
            <person name="Peng H."/>
            <person name="Liu Y."/>
            <person name="Wu K."/>
            <person name="Chen J."/>
            <person name="Lirakis M."/>
            <person name="Topalis P."/>
            <person name="Van Leeuwen T."/>
            <person name="Hall A.B."/>
            <person name="Jiang X."/>
            <person name="Thorpe C."/>
            <person name="Mueller R.L."/>
            <person name="Sun C."/>
            <person name="Waterhouse R.M."/>
            <person name="Yan G."/>
            <person name="Tu Z.J."/>
            <person name="Fang X."/>
            <person name="James A.A."/>
        </authorList>
    </citation>
    <scope>NUCLEOTIDE SEQUENCE [LARGE SCALE GENOMIC DNA]</scope>
    <source>
        <strain evidence="3">Foshan</strain>
    </source>
</reference>
<keyword evidence="3" id="KW-1185">Reference proteome</keyword>
<feature type="compositionally biased region" description="Low complexity" evidence="1">
    <location>
        <begin position="112"/>
        <end position="123"/>
    </location>
</feature>
<feature type="compositionally biased region" description="Polar residues" evidence="1">
    <location>
        <begin position="54"/>
        <end position="70"/>
    </location>
</feature>
<accession>A0ABM1ZDJ7</accession>
<feature type="region of interest" description="Disordered" evidence="1">
    <location>
        <begin position="145"/>
        <end position="225"/>
    </location>
</feature>
<reference evidence="2" key="2">
    <citation type="submission" date="2025-05" db="UniProtKB">
        <authorList>
            <consortium name="EnsemblMetazoa"/>
        </authorList>
    </citation>
    <scope>IDENTIFICATION</scope>
    <source>
        <strain evidence="2">Foshan</strain>
    </source>
</reference>
<sequence length="284" mass="30570">MTEAAAATVSEIGDNNGRQPDYYIGRSGIPRLVGGSRLGGAVEQQRTARRRRGTMSNQCGGPSGGNSVVGTTDLVKLNKCLYNLTVRNRNGSNRTESDSPSPNHKSKSPTTGSDSDNNGNNNSIWRGPMCSATSTVITTGLCNSRRNSVTSSRGSSSSSSSSIPRSSSAHWTHLGGRNAVSRHNGVSREGRSPPPHSTTMLLSDRQRRNATATGGDSNRRIDRGECESSSLMRQCRFTVAVRRPPPPTSAAASTDNRLSYQRKYDRSIFGYNRLDQIVLPPLQI</sequence>
<dbReference type="EnsemblMetazoa" id="AALFPA23_017487.R25513">
    <property type="protein sequence ID" value="AALFPA23_017487.P25513"/>
    <property type="gene ID" value="AALFPA23_017487"/>
</dbReference>
<feature type="compositionally biased region" description="Low complexity" evidence="1">
    <location>
        <begin position="145"/>
        <end position="168"/>
    </location>
</feature>
<organism evidence="2 3">
    <name type="scientific">Aedes albopictus</name>
    <name type="common">Asian tiger mosquito</name>
    <name type="synonym">Stegomyia albopicta</name>
    <dbReference type="NCBI Taxonomy" id="7160"/>
    <lineage>
        <taxon>Eukaryota</taxon>
        <taxon>Metazoa</taxon>
        <taxon>Ecdysozoa</taxon>
        <taxon>Arthropoda</taxon>
        <taxon>Hexapoda</taxon>
        <taxon>Insecta</taxon>
        <taxon>Pterygota</taxon>
        <taxon>Neoptera</taxon>
        <taxon>Endopterygota</taxon>
        <taxon>Diptera</taxon>
        <taxon>Nematocera</taxon>
        <taxon>Culicoidea</taxon>
        <taxon>Culicidae</taxon>
        <taxon>Culicinae</taxon>
        <taxon>Aedini</taxon>
        <taxon>Aedes</taxon>
        <taxon>Stegomyia</taxon>
    </lineage>
</organism>